<dbReference type="GO" id="GO:0006631">
    <property type="term" value="P:fatty acid metabolic process"/>
    <property type="evidence" value="ECO:0007669"/>
    <property type="project" value="UniProtKB-KW"/>
</dbReference>
<evidence type="ECO:0000313" key="14">
    <source>
        <dbReference type="EMBL" id="CAD6444589.1"/>
    </source>
</evidence>
<evidence type="ECO:0000256" key="7">
    <source>
        <dbReference type="ARBA" id="ARBA00022801"/>
    </source>
</evidence>
<name>A0A8H2VT49_9HELO</name>
<evidence type="ECO:0000256" key="8">
    <source>
        <dbReference type="ARBA" id="ARBA00022832"/>
    </source>
</evidence>
<evidence type="ECO:0000256" key="9">
    <source>
        <dbReference type="ARBA" id="ARBA00023098"/>
    </source>
</evidence>
<evidence type="ECO:0000256" key="5">
    <source>
        <dbReference type="ARBA" id="ARBA00022487"/>
    </source>
</evidence>
<dbReference type="InterPro" id="IPR029058">
    <property type="entry name" value="AB_hydrolase_fold"/>
</dbReference>
<dbReference type="Pfam" id="PF02230">
    <property type="entry name" value="Abhydrolase_2"/>
    <property type="match status" value="1"/>
</dbReference>
<evidence type="ECO:0000256" key="11">
    <source>
        <dbReference type="ARBA" id="ARBA00031195"/>
    </source>
</evidence>
<comment type="catalytic activity">
    <reaction evidence="12">
        <text>S-hexadecanoyl-L-cysteinyl-[protein] + H2O = L-cysteinyl-[protein] + hexadecanoate + H(+)</text>
        <dbReference type="Rhea" id="RHEA:19233"/>
        <dbReference type="Rhea" id="RHEA-COMP:10131"/>
        <dbReference type="Rhea" id="RHEA-COMP:11032"/>
        <dbReference type="ChEBI" id="CHEBI:7896"/>
        <dbReference type="ChEBI" id="CHEBI:15377"/>
        <dbReference type="ChEBI" id="CHEBI:15378"/>
        <dbReference type="ChEBI" id="CHEBI:29950"/>
        <dbReference type="ChEBI" id="CHEBI:74151"/>
        <dbReference type="EC" id="3.1.2.22"/>
    </reaction>
</comment>
<dbReference type="EMBL" id="CAJHIA010000012">
    <property type="protein sequence ID" value="CAD6444589.1"/>
    <property type="molecule type" value="Genomic_DNA"/>
</dbReference>
<dbReference type="GO" id="GO:0052689">
    <property type="term" value="F:carboxylic ester hydrolase activity"/>
    <property type="evidence" value="ECO:0007669"/>
    <property type="project" value="UniProtKB-KW"/>
</dbReference>
<organism evidence="14 15">
    <name type="scientific">Sclerotinia trifoliorum</name>
    <dbReference type="NCBI Taxonomy" id="28548"/>
    <lineage>
        <taxon>Eukaryota</taxon>
        <taxon>Fungi</taxon>
        <taxon>Dikarya</taxon>
        <taxon>Ascomycota</taxon>
        <taxon>Pezizomycotina</taxon>
        <taxon>Leotiomycetes</taxon>
        <taxon>Helotiales</taxon>
        <taxon>Sclerotiniaceae</taxon>
        <taxon>Sclerotinia</taxon>
    </lineage>
</organism>
<keyword evidence="5" id="KW-0719">Serine esterase</keyword>
<dbReference type="InterPro" id="IPR050565">
    <property type="entry name" value="LYPA1-2/EST-like"/>
</dbReference>
<evidence type="ECO:0000256" key="4">
    <source>
        <dbReference type="ARBA" id="ARBA00014923"/>
    </source>
</evidence>
<comment type="similarity">
    <text evidence="2">Belongs to the AB hydrolase superfamily. AB hydrolase 2 family.</text>
</comment>
<dbReference type="OrthoDB" id="2418081at2759"/>
<keyword evidence="6" id="KW-0963">Cytoplasm</keyword>
<dbReference type="InterPro" id="IPR003140">
    <property type="entry name" value="PLipase/COase/thioEstase"/>
</dbReference>
<dbReference type="GO" id="GO:0005737">
    <property type="term" value="C:cytoplasm"/>
    <property type="evidence" value="ECO:0007669"/>
    <property type="project" value="UniProtKB-SubCell"/>
</dbReference>
<dbReference type="FunFam" id="3.40.50.1820:FF:000010">
    <property type="entry name" value="Acyl-protein thioesterase 2"/>
    <property type="match status" value="1"/>
</dbReference>
<keyword evidence="7" id="KW-0378">Hydrolase</keyword>
<accession>A0A8H2VT49</accession>
<dbReference type="Gene3D" id="3.40.50.1820">
    <property type="entry name" value="alpha/beta hydrolase"/>
    <property type="match status" value="1"/>
</dbReference>
<evidence type="ECO:0000256" key="6">
    <source>
        <dbReference type="ARBA" id="ARBA00022490"/>
    </source>
</evidence>
<dbReference type="SUPFAM" id="SSF53474">
    <property type="entry name" value="alpha/beta-Hydrolases"/>
    <property type="match status" value="1"/>
</dbReference>
<evidence type="ECO:0000256" key="12">
    <source>
        <dbReference type="ARBA" id="ARBA00047337"/>
    </source>
</evidence>
<evidence type="ECO:0000256" key="3">
    <source>
        <dbReference type="ARBA" id="ARBA00012423"/>
    </source>
</evidence>
<comment type="function">
    <text evidence="10">Hydrolyzes fatty acids from S-acylated cysteine residues in proteins with a strong preference for palmitoylated G-alpha proteins over other acyl substrates. Mediates the deacylation of G-alpha proteins such as GPA1 in vivo, but has weak or no activity toward palmitoylated Ras proteins. Has weak lysophospholipase activity in vitro; however such activity may not exist in vivo.</text>
</comment>
<keyword evidence="15" id="KW-1185">Reference proteome</keyword>
<dbReference type="PANTHER" id="PTHR10655">
    <property type="entry name" value="LYSOPHOSPHOLIPASE-RELATED"/>
    <property type="match status" value="1"/>
</dbReference>
<protein>
    <recommendedName>
        <fullName evidence="4">Acyl-protein thioesterase 1</fullName>
        <ecNumber evidence="3">3.1.2.22</ecNumber>
    </recommendedName>
    <alternativeName>
        <fullName evidence="11">Palmitoyl-protein hydrolase</fullName>
    </alternativeName>
</protein>
<keyword evidence="8" id="KW-0276">Fatty acid metabolism</keyword>
<dbReference type="EC" id="3.1.2.22" evidence="3"/>
<dbReference type="AlphaFoldDB" id="A0A8H2VT49"/>
<evidence type="ECO:0000256" key="1">
    <source>
        <dbReference type="ARBA" id="ARBA00004496"/>
    </source>
</evidence>
<evidence type="ECO:0000256" key="10">
    <source>
        <dbReference type="ARBA" id="ARBA00029392"/>
    </source>
</evidence>
<feature type="domain" description="Phospholipase/carboxylesterase/thioesterase" evidence="13">
    <location>
        <begin position="10"/>
        <end position="231"/>
    </location>
</feature>
<dbReference type="GO" id="GO:0008474">
    <property type="term" value="F:palmitoyl-(protein) hydrolase activity"/>
    <property type="evidence" value="ECO:0007669"/>
    <property type="project" value="UniProtKB-EC"/>
</dbReference>
<gene>
    <name evidence="14" type="ORF">SCLTRI_LOCUS4381</name>
</gene>
<sequence>MPPPSALTIPAVTKHTATIIMSHGLGDSGAGWVSLAENWRRRQKFQEVKFIFPNAPAIPITVNFGMSMPGWYDIVSPRNGTTTFSDLQAEQDETGIRRSQAYFHSLIKSEIEDSKIPSNRIVLGGFSQGGAMAIFSGITCPSKLGGIFGLSSYLLLHNKLKEFLGAEGGVNKETKIWMAHGDSDPVVRPEWGVKTAEVLREEGFEVQLNMYPGLQHSADVLEIEDLEYYLNSRIPPIGDKK</sequence>
<evidence type="ECO:0000256" key="2">
    <source>
        <dbReference type="ARBA" id="ARBA00006499"/>
    </source>
</evidence>
<proteinExistence type="inferred from homology"/>
<evidence type="ECO:0000313" key="15">
    <source>
        <dbReference type="Proteomes" id="UP000624404"/>
    </source>
</evidence>
<keyword evidence="9" id="KW-0443">Lipid metabolism</keyword>
<evidence type="ECO:0000259" key="13">
    <source>
        <dbReference type="Pfam" id="PF02230"/>
    </source>
</evidence>
<dbReference type="PANTHER" id="PTHR10655:SF17">
    <property type="entry name" value="LYSOPHOSPHOLIPASE-LIKE PROTEIN 1"/>
    <property type="match status" value="1"/>
</dbReference>
<comment type="caution">
    <text evidence="14">The sequence shown here is derived from an EMBL/GenBank/DDBJ whole genome shotgun (WGS) entry which is preliminary data.</text>
</comment>
<comment type="subcellular location">
    <subcellularLocation>
        <location evidence="1">Cytoplasm</location>
    </subcellularLocation>
</comment>
<dbReference type="Proteomes" id="UP000624404">
    <property type="component" value="Unassembled WGS sequence"/>
</dbReference>
<reference evidence="14" key="1">
    <citation type="submission" date="2020-10" db="EMBL/GenBank/DDBJ databases">
        <authorList>
            <person name="Kusch S."/>
        </authorList>
    </citation>
    <scope>NUCLEOTIDE SEQUENCE</scope>
    <source>
        <strain evidence="14">SwB9</strain>
    </source>
</reference>